<protein>
    <submittedName>
        <fullName evidence="1">Uncharacterized protein</fullName>
    </submittedName>
</protein>
<keyword evidence="2" id="KW-1185">Reference proteome</keyword>
<evidence type="ECO:0000313" key="2">
    <source>
        <dbReference type="Proteomes" id="UP000324222"/>
    </source>
</evidence>
<dbReference type="Proteomes" id="UP000324222">
    <property type="component" value="Unassembled WGS sequence"/>
</dbReference>
<name>A0A5B7JNR0_PORTR</name>
<organism evidence="1 2">
    <name type="scientific">Portunus trituberculatus</name>
    <name type="common">Swimming crab</name>
    <name type="synonym">Neptunus trituberculatus</name>
    <dbReference type="NCBI Taxonomy" id="210409"/>
    <lineage>
        <taxon>Eukaryota</taxon>
        <taxon>Metazoa</taxon>
        <taxon>Ecdysozoa</taxon>
        <taxon>Arthropoda</taxon>
        <taxon>Crustacea</taxon>
        <taxon>Multicrustacea</taxon>
        <taxon>Malacostraca</taxon>
        <taxon>Eumalacostraca</taxon>
        <taxon>Eucarida</taxon>
        <taxon>Decapoda</taxon>
        <taxon>Pleocyemata</taxon>
        <taxon>Brachyura</taxon>
        <taxon>Eubrachyura</taxon>
        <taxon>Portunoidea</taxon>
        <taxon>Portunidae</taxon>
        <taxon>Portuninae</taxon>
        <taxon>Portunus</taxon>
    </lineage>
</organism>
<proteinExistence type="predicted"/>
<dbReference type="AlphaFoldDB" id="A0A5B7JNR0"/>
<gene>
    <name evidence="1" type="ORF">E2C01_091492</name>
</gene>
<accession>A0A5B7JNR0</accession>
<dbReference type="EMBL" id="VSRR010105176">
    <property type="protein sequence ID" value="MPC96245.1"/>
    <property type="molecule type" value="Genomic_DNA"/>
</dbReference>
<sequence length="19" mass="2188">MLRIPFCSLRMSCGKSLMN</sequence>
<reference evidence="1 2" key="1">
    <citation type="submission" date="2019-05" db="EMBL/GenBank/DDBJ databases">
        <title>Another draft genome of Portunus trituberculatus and its Hox gene families provides insights of decapod evolution.</title>
        <authorList>
            <person name="Jeong J.-H."/>
            <person name="Song I."/>
            <person name="Kim S."/>
            <person name="Choi T."/>
            <person name="Kim D."/>
            <person name="Ryu S."/>
            <person name="Kim W."/>
        </authorList>
    </citation>
    <scope>NUCLEOTIDE SEQUENCE [LARGE SCALE GENOMIC DNA]</scope>
    <source>
        <tissue evidence="1">Muscle</tissue>
    </source>
</reference>
<comment type="caution">
    <text evidence="1">The sequence shown here is derived from an EMBL/GenBank/DDBJ whole genome shotgun (WGS) entry which is preliminary data.</text>
</comment>
<evidence type="ECO:0000313" key="1">
    <source>
        <dbReference type="EMBL" id="MPC96245.1"/>
    </source>
</evidence>